<keyword evidence="1" id="KW-1133">Transmembrane helix</keyword>
<feature type="transmembrane region" description="Helical" evidence="1">
    <location>
        <begin position="157"/>
        <end position="177"/>
    </location>
</feature>
<feature type="transmembrane region" description="Helical" evidence="1">
    <location>
        <begin position="33"/>
        <end position="53"/>
    </location>
</feature>
<keyword evidence="3" id="KW-1185">Reference proteome</keyword>
<gene>
    <name evidence="2" type="ORF">JJB09_02770</name>
</gene>
<feature type="transmembrane region" description="Helical" evidence="1">
    <location>
        <begin position="6"/>
        <end position="26"/>
    </location>
</feature>
<evidence type="ECO:0000313" key="3">
    <source>
        <dbReference type="Proteomes" id="UP000633219"/>
    </source>
</evidence>
<dbReference type="AlphaFoldDB" id="A0A937CKX0"/>
<evidence type="ECO:0000313" key="2">
    <source>
        <dbReference type="EMBL" id="MBL0370941.1"/>
    </source>
</evidence>
<protein>
    <submittedName>
        <fullName evidence="2">Uncharacterized protein</fullName>
    </submittedName>
</protein>
<reference evidence="2" key="1">
    <citation type="submission" date="2021-01" db="EMBL/GenBank/DDBJ databases">
        <title>Rhizobium sp. strain KVB221 16S ribosomal RNA gene Genome sequencing and assembly.</title>
        <authorList>
            <person name="Kang M."/>
        </authorList>
    </citation>
    <scope>NUCLEOTIDE SEQUENCE</scope>
    <source>
        <strain evidence="2">KVB221</strain>
    </source>
</reference>
<dbReference type="EMBL" id="JAEQNC010000002">
    <property type="protein sequence ID" value="MBL0370941.1"/>
    <property type="molecule type" value="Genomic_DNA"/>
</dbReference>
<dbReference type="Proteomes" id="UP000633219">
    <property type="component" value="Unassembled WGS sequence"/>
</dbReference>
<dbReference type="RefSeq" id="WP_201652792.1">
    <property type="nucleotide sequence ID" value="NZ_JAEQNC010000002.1"/>
</dbReference>
<organism evidence="2 3">
    <name type="scientific">Rhizobium setariae</name>
    <dbReference type="NCBI Taxonomy" id="2801340"/>
    <lineage>
        <taxon>Bacteria</taxon>
        <taxon>Pseudomonadati</taxon>
        <taxon>Pseudomonadota</taxon>
        <taxon>Alphaproteobacteria</taxon>
        <taxon>Hyphomicrobiales</taxon>
        <taxon>Rhizobiaceae</taxon>
        <taxon>Rhizobium/Agrobacterium group</taxon>
        <taxon>Rhizobium</taxon>
    </lineage>
</organism>
<proteinExistence type="predicted"/>
<feature type="transmembrane region" description="Helical" evidence="1">
    <location>
        <begin position="100"/>
        <end position="120"/>
    </location>
</feature>
<comment type="caution">
    <text evidence="2">The sequence shown here is derived from an EMBL/GenBank/DDBJ whole genome shotgun (WGS) entry which is preliminary data.</text>
</comment>
<sequence length="191" mass="20778">MNAVVRPYGLLACGIIVLASGVLRIHFLKMSPLWGLALFIWFGASSNFFFTFGNLWFANVNVADIVAGLPVEALFLIALVLFMCFPVELYKKSPQGGLRLIYYVAGFTASYSFSFTVANAESLRAYVRMLTGSEDMVQATILFQQKLRELLSMGQESTLPIVIVLALFISALSYLVVMRKAPGGGAAAAAI</sequence>
<accession>A0A937CKX0</accession>
<keyword evidence="1" id="KW-0812">Transmembrane</keyword>
<feature type="transmembrane region" description="Helical" evidence="1">
    <location>
        <begin position="65"/>
        <end position="88"/>
    </location>
</feature>
<evidence type="ECO:0000256" key="1">
    <source>
        <dbReference type="SAM" id="Phobius"/>
    </source>
</evidence>
<keyword evidence="1" id="KW-0472">Membrane</keyword>
<name>A0A937CKX0_9HYPH</name>